<dbReference type="EMBL" id="CP157804">
    <property type="protein sequence ID" value="XBQ22556.1"/>
    <property type="molecule type" value="Genomic_DNA"/>
</dbReference>
<keyword evidence="2" id="KW-0732">Signal</keyword>
<reference evidence="3" key="1">
    <citation type="submission" date="2024-05" db="EMBL/GenBank/DDBJ databases">
        <title>Draft Genome Sequences of Flagellimonas sp. MMG031 and Marinobacter sp. MMG032 Isolated from the dinoflagellate Symbiodinium pilosum.</title>
        <authorList>
            <person name="Shikuma N.J."/>
            <person name="Farrell M.V."/>
        </authorList>
    </citation>
    <scope>NUCLEOTIDE SEQUENCE</scope>
    <source>
        <strain evidence="3">MMG031</strain>
    </source>
</reference>
<feature type="signal peptide" evidence="2">
    <location>
        <begin position="1"/>
        <end position="21"/>
    </location>
</feature>
<dbReference type="RefSeq" id="WP_349351473.1">
    <property type="nucleotide sequence ID" value="NZ_CP157804.1"/>
</dbReference>
<gene>
    <name evidence="3" type="ORF">ABNE31_13215</name>
</gene>
<dbReference type="KEGG" id="fld:ABNE31_13215"/>
<protein>
    <recommendedName>
        <fullName evidence="4">Sensor of ECF-type sigma factor</fullName>
    </recommendedName>
</protein>
<keyword evidence="1" id="KW-0175">Coiled coil</keyword>
<evidence type="ECO:0000256" key="1">
    <source>
        <dbReference type="SAM" id="Coils"/>
    </source>
</evidence>
<organism evidence="3">
    <name type="scientific">Flagellimonas sp. MMG031</name>
    <dbReference type="NCBI Taxonomy" id="3158549"/>
    <lineage>
        <taxon>Bacteria</taxon>
        <taxon>Pseudomonadati</taxon>
        <taxon>Bacteroidota</taxon>
        <taxon>Flavobacteriia</taxon>
        <taxon>Flavobacteriales</taxon>
        <taxon>Flavobacteriaceae</taxon>
        <taxon>Flagellimonas</taxon>
    </lineage>
</organism>
<sequence length="147" mass="17372">MMTKRTLISCTLLLFSFLMHAQGPVRDRIKTLKVAFITERVGLTSEEAQQFWPIYNEHEDNLEEIRRKERAELEVNIARAQDLSNTDSERLLDRLLELQSEKQKVDREFLSRLRTVIPAKKVLLLVKAEEDFKRQMIQEFRKRRGGG</sequence>
<evidence type="ECO:0008006" key="4">
    <source>
        <dbReference type="Google" id="ProtNLM"/>
    </source>
</evidence>
<accession>A0AAU7MVS5</accession>
<name>A0AAU7MVS5_9FLAO</name>
<dbReference type="AlphaFoldDB" id="A0AAU7MVS5"/>
<feature type="coiled-coil region" evidence="1">
    <location>
        <begin position="55"/>
        <end position="108"/>
    </location>
</feature>
<proteinExistence type="predicted"/>
<evidence type="ECO:0000313" key="3">
    <source>
        <dbReference type="EMBL" id="XBQ22556.1"/>
    </source>
</evidence>
<evidence type="ECO:0000256" key="2">
    <source>
        <dbReference type="SAM" id="SignalP"/>
    </source>
</evidence>
<feature type="chain" id="PRO_5043952631" description="Sensor of ECF-type sigma factor" evidence="2">
    <location>
        <begin position="22"/>
        <end position="147"/>
    </location>
</feature>